<dbReference type="PROSITE" id="PS00137">
    <property type="entry name" value="SUBTILASE_HIS"/>
    <property type="match status" value="1"/>
</dbReference>
<keyword evidence="4 5" id="KW-0720">Serine protease</keyword>
<keyword evidence="3 5" id="KW-0378">Hydrolase</keyword>
<dbReference type="InterPro" id="IPR023828">
    <property type="entry name" value="Peptidase_S8_Ser-AS"/>
</dbReference>
<dbReference type="InterPro" id="IPR051048">
    <property type="entry name" value="Peptidase_S8/S53_subtilisin"/>
</dbReference>
<dbReference type="RefSeq" id="WP_121198479.1">
    <property type="nucleotide sequence ID" value="NZ_RBKU01000001.1"/>
</dbReference>
<feature type="domain" description="Peptidase S8/S53" evidence="6">
    <location>
        <begin position="53"/>
        <end position="477"/>
    </location>
</feature>
<dbReference type="PROSITE" id="PS00138">
    <property type="entry name" value="SUBTILASE_SER"/>
    <property type="match status" value="1"/>
</dbReference>
<dbReference type="PANTHER" id="PTHR43399:SF4">
    <property type="entry name" value="CELL WALL-ASSOCIATED PROTEASE"/>
    <property type="match status" value="1"/>
</dbReference>
<proteinExistence type="inferred from homology"/>
<evidence type="ECO:0000313" key="8">
    <source>
        <dbReference type="Proteomes" id="UP000268007"/>
    </source>
</evidence>
<dbReference type="GO" id="GO:0004252">
    <property type="term" value="F:serine-type endopeptidase activity"/>
    <property type="evidence" value="ECO:0007669"/>
    <property type="project" value="UniProtKB-UniRule"/>
</dbReference>
<evidence type="ECO:0000256" key="3">
    <source>
        <dbReference type="ARBA" id="ARBA00022801"/>
    </source>
</evidence>
<feature type="active site" description="Charge relay system" evidence="5">
    <location>
        <position position="60"/>
    </location>
</feature>
<comment type="similarity">
    <text evidence="1 5">Belongs to the peptidase S8 family.</text>
</comment>
<dbReference type="CDD" id="cd07483">
    <property type="entry name" value="Peptidases_S8_Subtilisin_Novo-like"/>
    <property type="match status" value="1"/>
</dbReference>
<dbReference type="InterPro" id="IPR000209">
    <property type="entry name" value="Peptidase_S8/S53_dom"/>
</dbReference>
<keyword evidence="2 5" id="KW-0645">Protease</keyword>
<gene>
    <name evidence="7" type="ORF">BDD43_3127</name>
</gene>
<reference evidence="7 8" key="1">
    <citation type="submission" date="2018-10" db="EMBL/GenBank/DDBJ databases">
        <title>Genomic Encyclopedia of Archaeal and Bacterial Type Strains, Phase II (KMG-II): from individual species to whole genera.</title>
        <authorList>
            <person name="Goeker M."/>
        </authorList>
    </citation>
    <scope>NUCLEOTIDE SEQUENCE [LARGE SCALE GENOMIC DNA]</scope>
    <source>
        <strain evidence="7 8">DSM 18602</strain>
    </source>
</reference>
<dbReference type="Gene3D" id="3.40.50.200">
    <property type="entry name" value="Peptidase S8/S53 domain"/>
    <property type="match status" value="2"/>
</dbReference>
<name>A0A495J2S2_9SPHI</name>
<evidence type="ECO:0000313" key="7">
    <source>
        <dbReference type="EMBL" id="RKR82932.1"/>
    </source>
</evidence>
<keyword evidence="8" id="KW-1185">Reference proteome</keyword>
<dbReference type="PROSITE" id="PS51892">
    <property type="entry name" value="SUBTILASE"/>
    <property type="match status" value="1"/>
</dbReference>
<dbReference type="PRINTS" id="PR00723">
    <property type="entry name" value="SUBTILISIN"/>
</dbReference>
<dbReference type="InterPro" id="IPR022398">
    <property type="entry name" value="Peptidase_S8_His-AS"/>
</dbReference>
<feature type="active site" description="Charge relay system" evidence="5">
    <location>
        <position position="275"/>
    </location>
</feature>
<dbReference type="OrthoDB" id="9798386at2"/>
<evidence type="ECO:0000256" key="2">
    <source>
        <dbReference type="ARBA" id="ARBA00022670"/>
    </source>
</evidence>
<dbReference type="InterPro" id="IPR034080">
    <property type="entry name" value="Protease_P7-like_dom"/>
</dbReference>
<dbReference type="AlphaFoldDB" id="A0A495J2S2"/>
<evidence type="ECO:0000256" key="4">
    <source>
        <dbReference type="ARBA" id="ARBA00022825"/>
    </source>
</evidence>
<feature type="active site" description="Charge relay system" evidence="5">
    <location>
        <position position="444"/>
    </location>
</feature>
<dbReference type="InterPro" id="IPR036852">
    <property type="entry name" value="Peptidase_S8/S53_dom_sf"/>
</dbReference>
<protein>
    <submittedName>
        <fullName evidence="7">Subtilase family protein</fullName>
    </submittedName>
</protein>
<sequence>MKTICLIFLLSVSAWCFGQKPNWQNLDLQKDSTMGIGTERAYLELLKNKRASTVLVAVIDGGIDTLHEDLKPVLWQNPKEKLNGKDDDKNGYIDDFHGWDFIGSSKGNVHYDNLELVRQIRQNQVQFAGKDSTTIQPSEKPAFRLFLKEKEELNQLLALSKNRVNSAKGLKKIVENMVQSIGKPDPTLKDFQDYDTKDLTEDRVRAFIVLQLQHGENLKSLVEKQLDEAIIQGEIELNYKLNINYDPRDLVDDDYFNSRQHDYGNNDVMGPEATHGTHVAGIIGAIRDNQIGIKGVADHVKVMVLRAVPNGDERDKDVANALRYAADNGAKVINMSFGKSYSQDKKAVDDAVKYALSKDVLLVQAAGNDNKNMDVEPNFPNRKYENGEIAGAWIVVGASDWKDDETLKASFSNYGSTTVDVFAPGVKIKSTIPGNRYVEFSGTSMAAPVVTGLAALIREYYPKLTAVQVKEIIMKSVVKIGHNVSYIENGRSKSIPFASLCLSGGIVNAYGALQLAATYK</sequence>
<evidence type="ECO:0000259" key="6">
    <source>
        <dbReference type="Pfam" id="PF00082"/>
    </source>
</evidence>
<dbReference type="SUPFAM" id="SSF52743">
    <property type="entry name" value="Subtilisin-like"/>
    <property type="match status" value="1"/>
</dbReference>
<dbReference type="Pfam" id="PF00082">
    <property type="entry name" value="Peptidase_S8"/>
    <property type="match status" value="1"/>
</dbReference>
<dbReference type="PANTHER" id="PTHR43399">
    <property type="entry name" value="SUBTILISIN-RELATED"/>
    <property type="match status" value="1"/>
</dbReference>
<comment type="caution">
    <text evidence="7">The sequence shown here is derived from an EMBL/GenBank/DDBJ whole genome shotgun (WGS) entry which is preliminary data.</text>
</comment>
<organism evidence="7 8">
    <name type="scientific">Mucilaginibacter gracilis</name>
    <dbReference type="NCBI Taxonomy" id="423350"/>
    <lineage>
        <taxon>Bacteria</taxon>
        <taxon>Pseudomonadati</taxon>
        <taxon>Bacteroidota</taxon>
        <taxon>Sphingobacteriia</taxon>
        <taxon>Sphingobacteriales</taxon>
        <taxon>Sphingobacteriaceae</taxon>
        <taxon>Mucilaginibacter</taxon>
    </lineage>
</organism>
<dbReference type="InterPro" id="IPR015500">
    <property type="entry name" value="Peptidase_S8_subtilisin-rel"/>
</dbReference>
<evidence type="ECO:0000256" key="1">
    <source>
        <dbReference type="ARBA" id="ARBA00011073"/>
    </source>
</evidence>
<dbReference type="GO" id="GO:0006508">
    <property type="term" value="P:proteolysis"/>
    <property type="evidence" value="ECO:0007669"/>
    <property type="project" value="UniProtKB-KW"/>
</dbReference>
<accession>A0A495J2S2</accession>
<dbReference type="Proteomes" id="UP000268007">
    <property type="component" value="Unassembled WGS sequence"/>
</dbReference>
<dbReference type="EMBL" id="RBKU01000001">
    <property type="protein sequence ID" value="RKR82932.1"/>
    <property type="molecule type" value="Genomic_DNA"/>
</dbReference>
<evidence type="ECO:0000256" key="5">
    <source>
        <dbReference type="PROSITE-ProRule" id="PRU01240"/>
    </source>
</evidence>